<dbReference type="InterPro" id="IPR001878">
    <property type="entry name" value="Znf_CCHC"/>
</dbReference>
<proteinExistence type="inferred from homology"/>
<sequence length="648" mass="76579">MNILEEIVKQTRIPTKHNKLEKFKVETNWNRTYILEINPFGENQMSLVKDNGSLENYAEQLIRLEKENNLVSKNKIKELNNKLENISDKSDYKYSDSSSSSRIKSYRSHKSNKSNDKLKLKKLELRKLEAELKIKELTLELEKIKIKKNKNNSDRSSRKSDSKTRETKGKRIKSLSLESVGSTNDLGKMSNIPLNDEFNTNIDKSLNMLSVSEHYTDLMKKELETKIENIEQDNKSDSTMIESSSEEQSSENETVDSLSSKNTDSKITDRIYSEISVNANEQRPYKRPIEPVRYSFSQKNREDKLWQKRLNEDFIPKDRKYNEFLDLDCVKDSDEIIQAWIGYIAKQLTDNKISISEAPGYIERSLIGNVRTWFLQLSDDVKLSLRKSEQSAMDILVKYELLIRSEFSSATSEANKKYGEQLKNRIFLNQLAICNLCYIDEYCCAFSKYYYNSGYSEEDRSEVRKLLFTKIPEPFGTQITQLWLENQKTDTLGNRIAFLKDWYIDMCLEYKNRSRMKKEIKFSRKCCKDVLPPEYGCSNPKTSDRKIRKRVRRKNPKYVKIKYKDRNPKFKHFVKYKNRKNYARYRKKPKDCKCYNCGKLGHYANECRKPKKKDLNEIIIEDDLIEVRYLDIELDSEDEIYELRYGLD</sequence>
<evidence type="ECO:0000256" key="13">
    <source>
        <dbReference type="ARBA" id="ARBA00023296"/>
    </source>
</evidence>
<feature type="compositionally biased region" description="Basic and acidic residues" evidence="17">
    <location>
        <begin position="151"/>
        <end position="169"/>
    </location>
</feature>
<keyword evidence="10" id="KW-1145">T=7 icosahedral capsid protein</keyword>
<evidence type="ECO:0000256" key="2">
    <source>
        <dbReference type="ARBA" id="ARBA00004328"/>
    </source>
</evidence>
<feature type="compositionally biased region" description="Acidic residues" evidence="17">
    <location>
        <begin position="244"/>
        <end position="254"/>
    </location>
</feature>
<dbReference type="SUPFAM" id="SSF57756">
    <property type="entry name" value="Retrovirus zinc finger-like domains"/>
    <property type="match status" value="1"/>
</dbReference>
<keyword evidence="7" id="KW-1048">Host nucleus</keyword>
<dbReference type="GO" id="GO:0043657">
    <property type="term" value="C:host cell"/>
    <property type="evidence" value="ECO:0007669"/>
    <property type="project" value="GOC"/>
</dbReference>
<keyword evidence="13" id="KW-1160">Virus entry into host cell</keyword>
<comment type="subcellular location">
    <subcellularLocation>
        <location evidence="1">Host nucleus</location>
    </subcellularLocation>
    <subcellularLocation>
        <location evidence="2">Virion</location>
    </subcellularLocation>
</comment>
<dbReference type="Gene3D" id="4.10.60.10">
    <property type="entry name" value="Zinc finger, CCHC-type"/>
    <property type="match status" value="1"/>
</dbReference>
<dbReference type="GO" id="GO:0046718">
    <property type="term" value="P:symbiont entry into host cell"/>
    <property type="evidence" value="ECO:0007669"/>
    <property type="project" value="UniProtKB-KW"/>
</dbReference>
<keyword evidence="11" id="KW-0862">Zinc</keyword>
<dbReference type="Pfam" id="PF22909">
    <property type="entry name" value="Caulimovir_coat_dom"/>
    <property type="match status" value="1"/>
</dbReference>
<evidence type="ECO:0000256" key="8">
    <source>
        <dbReference type="ARBA" id="ARBA00022723"/>
    </source>
</evidence>
<dbReference type="InterPro" id="IPR036875">
    <property type="entry name" value="Znf_CCHC_sf"/>
</dbReference>
<evidence type="ECO:0000256" key="15">
    <source>
        <dbReference type="ARBA" id="ARBA00031336"/>
    </source>
</evidence>
<keyword evidence="8" id="KW-0479">Metal-binding</keyword>
<comment type="function">
    <text evidence="14">Self assembles to form an icosahedral capsid, about 50 nm in diameter, nm, composed of 420 subunits of the viral capsid protein. The capsid encapsulates the genomic dsDNA. Following virus entry into host cell, provides nuclear import of the viral genome. Virus particles do not enter the nucleus, but dock at the nuclear membrane through the interaction with host importins.</text>
</comment>
<dbReference type="EMBL" id="MH188860">
    <property type="protein sequence ID" value="AWA81913.1"/>
    <property type="molecule type" value="Genomic_DNA"/>
</dbReference>
<dbReference type="GO" id="GO:0003676">
    <property type="term" value="F:nucleic acid binding"/>
    <property type="evidence" value="ECO:0007669"/>
    <property type="project" value="InterPro"/>
</dbReference>
<feature type="region of interest" description="Disordered" evidence="17">
    <location>
        <begin position="149"/>
        <end position="187"/>
    </location>
</feature>
<dbReference type="PROSITE" id="PS50158">
    <property type="entry name" value="ZF_CCHC"/>
    <property type="match status" value="1"/>
</dbReference>
<dbReference type="SMART" id="SM00343">
    <property type="entry name" value="ZnF_C2HC"/>
    <property type="match status" value="1"/>
</dbReference>
<dbReference type="GO" id="GO:0039620">
    <property type="term" value="C:T=7 icosahedral viral capsid"/>
    <property type="evidence" value="ECO:0007669"/>
    <property type="project" value="UniProtKB-KW"/>
</dbReference>
<evidence type="ECO:0000256" key="6">
    <source>
        <dbReference type="ARBA" id="ARBA00022561"/>
    </source>
</evidence>
<feature type="region of interest" description="Disordered" evidence="17">
    <location>
        <begin position="229"/>
        <end position="263"/>
    </location>
</feature>
<comment type="similarity">
    <text evidence="3">Belongs to the caulimoviridae capsid protein family.</text>
</comment>
<evidence type="ECO:0000256" key="5">
    <source>
        <dbReference type="ARBA" id="ARBA00022524"/>
    </source>
</evidence>
<feature type="compositionally biased region" description="Polar residues" evidence="17">
    <location>
        <begin position="176"/>
        <end position="185"/>
    </location>
</feature>
<dbReference type="GO" id="GO:0042025">
    <property type="term" value="C:host cell nucleus"/>
    <property type="evidence" value="ECO:0007669"/>
    <property type="project" value="UniProtKB-SubCell"/>
</dbReference>
<keyword evidence="9 16" id="KW-0863">Zinc-finger</keyword>
<evidence type="ECO:0000256" key="4">
    <source>
        <dbReference type="ARBA" id="ARBA00011242"/>
    </source>
</evidence>
<evidence type="ECO:0000313" key="19">
    <source>
        <dbReference type="EMBL" id="AWA81913.1"/>
    </source>
</evidence>
<evidence type="ECO:0000256" key="1">
    <source>
        <dbReference type="ARBA" id="ARBA00004147"/>
    </source>
</evidence>
<evidence type="ECO:0000256" key="14">
    <source>
        <dbReference type="ARBA" id="ARBA00024644"/>
    </source>
</evidence>
<name>A0A2R4VAD2_9VIRU</name>
<evidence type="ECO:0000256" key="17">
    <source>
        <dbReference type="SAM" id="MobiDB-lite"/>
    </source>
</evidence>
<comment type="subunit">
    <text evidence="4">Interacts (via nuclear localization signal) with host importin alpha.</text>
</comment>
<evidence type="ECO:0000256" key="10">
    <source>
        <dbReference type="ARBA" id="ARBA00022828"/>
    </source>
</evidence>
<keyword evidence="12" id="KW-0946">Virion</keyword>
<dbReference type="Pfam" id="PF00098">
    <property type="entry name" value="zf-CCHC"/>
    <property type="match status" value="1"/>
</dbReference>
<evidence type="ECO:0000256" key="11">
    <source>
        <dbReference type="ARBA" id="ARBA00022833"/>
    </source>
</evidence>
<keyword evidence="5" id="KW-1163">Viral penetration into host nucleus</keyword>
<evidence type="ECO:0000256" key="12">
    <source>
        <dbReference type="ARBA" id="ARBA00022844"/>
    </source>
</evidence>
<reference evidence="19" key="1">
    <citation type="submission" date="2018-04" db="EMBL/GenBank/DDBJ databases">
        <title>Structure and Genome Organization of a Novel Fiji Strain of Sweet potato vein clearing virus Identified by High-Throughput Sequencing.</title>
        <authorList>
            <person name="Wu L."/>
            <person name="Liu H."/>
            <person name="Abad J."/>
            <person name="French R."/>
            <person name="Li R."/>
        </authorList>
    </citation>
    <scope>NUCLEOTIDE SEQUENCE</scope>
    <source>
        <strain evidence="19">Fiji</strain>
    </source>
</reference>
<keyword evidence="6 19" id="KW-0167">Capsid protein</keyword>
<dbReference type="GO" id="GO:0075732">
    <property type="term" value="P:viral penetration into host nucleus"/>
    <property type="evidence" value="ECO:0007669"/>
    <property type="project" value="UniProtKB-KW"/>
</dbReference>
<dbReference type="GO" id="GO:0008270">
    <property type="term" value="F:zinc ion binding"/>
    <property type="evidence" value="ECO:0007669"/>
    <property type="project" value="UniProtKB-KW"/>
</dbReference>
<evidence type="ECO:0000259" key="18">
    <source>
        <dbReference type="PROSITE" id="PS50158"/>
    </source>
</evidence>
<dbReference type="GO" id="GO:0005198">
    <property type="term" value="F:structural molecule activity"/>
    <property type="evidence" value="ECO:0007669"/>
    <property type="project" value="InterPro"/>
</dbReference>
<dbReference type="PRINTS" id="PR00221">
    <property type="entry name" value="CAULIMOCOAT"/>
</dbReference>
<organism evidence="19">
    <name type="scientific">Sweet potato vein clearing virus</name>
    <dbReference type="NCBI Taxonomy" id="995049"/>
    <lineage>
        <taxon>Viruses</taxon>
        <taxon>Riboviria</taxon>
        <taxon>Pararnavirae</taxon>
        <taxon>Artverviricota</taxon>
        <taxon>Revtraviricetes</taxon>
        <taxon>Ortervirales</taxon>
        <taxon>Caulimoviridae</taxon>
        <taxon>Solendovirus</taxon>
        <taxon>Solendovirus venaipomeae</taxon>
    </lineage>
</organism>
<evidence type="ECO:0000256" key="3">
    <source>
        <dbReference type="ARBA" id="ARBA00006778"/>
    </source>
</evidence>
<evidence type="ECO:0000256" key="9">
    <source>
        <dbReference type="ARBA" id="ARBA00022771"/>
    </source>
</evidence>
<feature type="domain" description="CCHC-type" evidence="18">
    <location>
        <begin position="593"/>
        <end position="609"/>
    </location>
</feature>
<accession>A0A2R4VAD2</accession>
<feature type="region of interest" description="Disordered" evidence="17">
    <location>
        <begin position="89"/>
        <end position="115"/>
    </location>
</feature>
<dbReference type="InterPro" id="IPR001988">
    <property type="entry name" value="Caulimo_coat"/>
</dbReference>
<evidence type="ECO:0000256" key="16">
    <source>
        <dbReference type="PROSITE-ProRule" id="PRU00047"/>
    </source>
</evidence>
<protein>
    <recommendedName>
        <fullName evidence="15">Coat protein</fullName>
    </recommendedName>
</protein>
<evidence type="ECO:0000256" key="7">
    <source>
        <dbReference type="ARBA" id="ARBA00022562"/>
    </source>
</evidence>